<feature type="region of interest" description="Disordered" evidence="2">
    <location>
        <begin position="535"/>
        <end position="569"/>
    </location>
</feature>
<dbReference type="STRING" id="3088.A0A383WJL4"/>
<feature type="region of interest" description="Disordered" evidence="2">
    <location>
        <begin position="876"/>
        <end position="920"/>
    </location>
</feature>
<feature type="region of interest" description="Disordered" evidence="2">
    <location>
        <begin position="345"/>
        <end position="371"/>
    </location>
</feature>
<reference evidence="3 4" key="1">
    <citation type="submission" date="2016-10" db="EMBL/GenBank/DDBJ databases">
        <authorList>
            <person name="Cai Z."/>
        </authorList>
    </citation>
    <scope>NUCLEOTIDE SEQUENCE [LARGE SCALE GENOMIC DNA]</scope>
</reference>
<keyword evidence="4" id="KW-1185">Reference proteome</keyword>
<feature type="region of interest" description="Disordered" evidence="2">
    <location>
        <begin position="17"/>
        <end position="79"/>
    </location>
</feature>
<feature type="compositionally biased region" description="Polar residues" evidence="2">
    <location>
        <begin position="613"/>
        <end position="634"/>
    </location>
</feature>
<feature type="region of interest" description="Disordered" evidence="2">
    <location>
        <begin position="935"/>
        <end position="988"/>
    </location>
</feature>
<proteinExistence type="predicted"/>
<dbReference type="Proteomes" id="UP000256970">
    <property type="component" value="Unassembled WGS sequence"/>
</dbReference>
<feature type="compositionally biased region" description="Low complexity" evidence="2">
    <location>
        <begin position="17"/>
        <end position="67"/>
    </location>
</feature>
<organism evidence="3 4">
    <name type="scientific">Tetradesmus obliquus</name>
    <name type="common">Green alga</name>
    <name type="synonym">Acutodesmus obliquus</name>
    <dbReference type="NCBI Taxonomy" id="3088"/>
    <lineage>
        <taxon>Eukaryota</taxon>
        <taxon>Viridiplantae</taxon>
        <taxon>Chlorophyta</taxon>
        <taxon>core chlorophytes</taxon>
        <taxon>Chlorophyceae</taxon>
        <taxon>CS clade</taxon>
        <taxon>Sphaeropleales</taxon>
        <taxon>Scenedesmaceae</taxon>
        <taxon>Tetradesmus</taxon>
    </lineage>
</organism>
<protein>
    <submittedName>
        <fullName evidence="3">Uncharacterized protein</fullName>
    </submittedName>
</protein>
<feature type="compositionally biased region" description="Low complexity" evidence="2">
    <location>
        <begin position="193"/>
        <end position="202"/>
    </location>
</feature>
<evidence type="ECO:0000313" key="4">
    <source>
        <dbReference type="Proteomes" id="UP000256970"/>
    </source>
</evidence>
<name>A0A383WJL4_TETOB</name>
<feature type="coiled-coil region" evidence="1">
    <location>
        <begin position="218"/>
        <end position="275"/>
    </location>
</feature>
<feature type="compositionally biased region" description="Low complexity" evidence="2">
    <location>
        <begin position="345"/>
        <end position="365"/>
    </location>
</feature>
<dbReference type="EMBL" id="FNXT01001270">
    <property type="protein sequence ID" value="SZX76936.1"/>
    <property type="molecule type" value="Genomic_DNA"/>
</dbReference>
<evidence type="ECO:0000256" key="1">
    <source>
        <dbReference type="SAM" id="Coils"/>
    </source>
</evidence>
<evidence type="ECO:0000256" key="2">
    <source>
        <dbReference type="SAM" id="MobiDB-lite"/>
    </source>
</evidence>
<feature type="region of interest" description="Disordered" evidence="2">
    <location>
        <begin position="182"/>
        <end position="213"/>
    </location>
</feature>
<feature type="region of interest" description="Disordered" evidence="2">
    <location>
        <begin position="605"/>
        <end position="636"/>
    </location>
</feature>
<accession>A0A383WJL4</accession>
<feature type="region of interest" description="Disordered" evidence="2">
    <location>
        <begin position="288"/>
        <end position="310"/>
    </location>
</feature>
<keyword evidence="1" id="KW-0175">Coiled coil</keyword>
<sequence length="988" mass="96768">MQDQLAKLAERVQQLEAQMAASQDAAAASTAAPQLAPAAAAPNSSAAPASATTPAAHASPGSPTAAAQSGSIPSQQADTAAGLQALQQQQALLASQLAALEASLAAAARDCAQQLQDGLAGKADAALLQGLLQGLGSKADSRELEQARQQLAGKADRAELDALLNSMAGVGYGAGDTEDNSTGAGAGAGGSGDASDGSSAAAGVGGGSGGDTASAAQLSKLQLQLALLQERINNKADAAAVAGVHDDLAAARQELAQLQLDIQQLLAQAAADRKAIGDMKPLQMQPSQQQQLGVNPASMPGQVASSGAAVMGSADKDTAAQLQQLPLLLLRLAAIERSLAGAAAAPQPAAAAPTRNSSTNGNSSRAAIESSSGGDGTLLASLAAQVASLQAQVAQLLQGRVAGSRSNSVHRPVMSVGGSSLHLAAAAEAGSCAATGGAQEDNSSADGAAPTDAGAAAADAAGVAEAGVMAALSELAERVVELQAQLDGLSAAKADRGELERLRGLLAETAAQSDVEMLRHKLDSQHQQLTRLTQQLAGSNAASSAGPASTGYLASGRSSNSSGSGPAATHSDLAMAGAADAAAGGVVSVEASAWRMMGNADGPGSAAGLAAGQHQSGGSPGSMASSKEQQQEPNTAGLQQQLLQQLAGLELLAEAVSLLATGQAAAAGGAAAANAADNQGGNSSFSFAAGGAATAVAAMKSDPGNLQGPPGAGPKLLRLRRLLQTGQVGRKMDWFDPVLLQKMAQRLAAAEALIKMQPHAGGATGAAGTAGDVDSRFKRLAADVRMLKERLGDAGAAAAAGGRPQGQGGWGVRGDGDHTMLAAKPLGGYRCMACDRPLGALDASPGPHLPTGLMPISLPNGAEMAAAAGTALGKLPPAAAGSRRTTMQEVGSAAPAAAAGEQPNFSPGGSPEPRSAGRRLTGPQSWYAQAHGLPAEQLPKGDVGPHLPPGGWRGSLPRAEDGSVLPALVARGGASGMAGPPGTAQGGR</sequence>
<gene>
    <name evidence="3" type="ORF">BQ4739_LOCUS17299</name>
</gene>
<dbReference type="AlphaFoldDB" id="A0A383WJL4"/>
<evidence type="ECO:0000313" key="3">
    <source>
        <dbReference type="EMBL" id="SZX76936.1"/>
    </source>
</evidence>
<feature type="coiled-coil region" evidence="1">
    <location>
        <begin position="472"/>
        <end position="535"/>
    </location>
</feature>